<dbReference type="EMBL" id="JAFMYU010000027">
    <property type="protein sequence ID" value="MBO0934153.1"/>
    <property type="molecule type" value="Genomic_DNA"/>
</dbReference>
<reference evidence="1 2" key="1">
    <citation type="submission" date="2021-03" db="EMBL/GenBank/DDBJ databases">
        <title>Fibrella sp. HMF5036 genome sequencing and assembly.</title>
        <authorList>
            <person name="Kang H."/>
            <person name="Kim H."/>
            <person name="Bae S."/>
            <person name="Joh K."/>
        </authorList>
    </citation>
    <scope>NUCLEOTIDE SEQUENCE [LARGE SCALE GENOMIC DNA]</scope>
    <source>
        <strain evidence="1 2">HMF5036</strain>
    </source>
</reference>
<name>A0A939GAB7_9BACT</name>
<evidence type="ECO:0000313" key="1">
    <source>
        <dbReference type="EMBL" id="MBO0934153.1"/>
    </source>
</evidence>
<gene>
    <name evidence="1" type="ORF">J2I48_24315</name>
</gene>
<sequence>MTLRQHLFRLTHWETWDYRIKLVPLLPIWFWHCLRSRSPWFFTPSNPTLTFGGFEGEGKREMYEQLPPDLYPKSLYISPSDDFDGISLLVTSTFGQYPVAVKPNVGMMGLLFRIIQSPHELRLYHEQVGVDYIVQELITYPIEVSVFYYRMPGAERGTITGFVRKDELAVVGNGRATLWTLMQAYAPVRYRLPEMQAKHANRLNIVLPAGEVYSLSHALNQTRGGQLVSLAHEKDDQLLALFDRLSHYTGAFYFGRYDIKTTSVADLKAGHNFSILEFNGAGAAPHHVYGNGHSLWQAYDIVLHHWAMLARISRENHRRGVPYWGFRRGWKQLKDAQIHLQHLKGMDLTLLVEPDVVGVGV</sequence>
<keyword evidence="2" id="KW-1185">Reference proteome</keyword>
<evidence type="ECO:0008006" key="3">
    <source>
        <dbReference type="Google" id="ProtNLM"/>
    </source>
</evidence>
<accession>A0A939GAB7</accession>
<dbReference type="SUPFAM" id="SSF56059">
    <property type="entry name" value="Glutathione synthetase ATP-binding domain-like"/>
    <property type="match status" value="1"/>
</dbReference>
<dbReference type="RefSeq" id="WP_207338114.1">
    <property type="nucleotide sequence ID" value="NZ_JAFMYU010000027.1"/>
</dbReference>
<evidence type="ECO:0000313" key="2">
    <source>
        <dbReference type="Proteomes" id="UP000664795"/>
    </source>
</evidence>
<organism evidence="1 2">
    <name type="scientific">Fibrella aquatilis</name>
    <dbReference type="NCBI Taxonomy" id="2817059"/>
    <lineage>
        <taxon>Bacteria</taxon>
        <taxon>Pseudomonadati</taxon>
        <taxon>Bacteroidota</taxon>
        <taxon>Cytophagia</taxon>
        <taxon>Cytophagales</taxon>
        <taxon>Spirosomataceae</taxon>
        <taxon>Fibrella</taxon>
    </lineage>
</organism>
<dbReference type="Proteomes" id="UP000664795">
    <property type="component" value="Unassembled WGS sequence"/>
</dbReference>
<comment type="caution">
    <text evidence="1">The sequence shown here is derived from an EMBL/GenBank/DDBJ whole genome shotgun (WGS) entry which is preliminary data.</text>
</comment>
<dbReference type="AlphaFoldDB" id="A0A939GAB7"/>
<protein>
    <recommendedName>
        <fullName evidence="3">D-alanine--D-alanine ligase</fullName>
    </recommendedName>
</protein>
<proteinExistence type="predicted"/>